<feature type="region of interest" description="Disordered" evidence="1">
    <location>
        <begin position="480"/>
        <end position="511"/>
    </location>
</feature>
<feature type="compositionally biased region" description="Polar residues" evidence="1">
    <location>
        <begin position="28"/>
        <end position="41"/>
    </location>
</feature>
<feature type="region of interest" description="Disordered" evidence="1">
    <location>
        <begin position="24"/>
        <end position="43"/>
    </location>
</feature>
<dbReference type="EMBL" id="JAABOA010000199">
    <property type="protein sequence ID" value="KAF9585360.1"/>
    <property type="molecule type" value="Genomic_DNA"/>
</dbReference>
<feature type="compositionally biased region" description="Basic and acidic residues" evidence="1">
    <location>
        <begin position="912"/>
        <end position="924"/>
    </location>
</feature>
<dbReference type="AlphaFoldDB" id="A0A9P6G0W7"/>
<gene>
    <name evidence="2" type="ORF">BGW38_002744</name>
</gene>
<feature type="non-terminal residue" evidence="2">
    <location>
        <position position="924"/>
    </location>
</feature>
<feature type="compositionally biased region" description="Low complexity" evidence="1">
    <location>
        <begin position="490"/>
        <end position="505"/>
    </location>
</feature>
<evidence type="ECO:0000256" key="1">
    <source>
        <dbReference type="SAM" id="MobiDB-lite"/>
    </source>
</evidence>
<feature type="region of interest" description="Disordered" evidence="1">
    <location>
        <begin position="78"/>
        <end position="98"/>
    </location>
</feature>
<feature type="region of interest" description="Disordered" evidence="1">
    <location>
        <begin position="896"/>
        <end position="924"/>
    </location>
</feature>
<evidence type="ECO:0000313" key="3">
    <source>
        <dbReference type="Proteomes" id="UP000780801"/>
    </source>
</evidence>
<feature type="compositionally biased region" description="Basic and acidic residues" evidence="1">
    <location>
        <begin position="551"/>
        <end position="565"/>
    </location>
</feature>
<feature type="region of interest" description="Disordered" evidence="1">
    <location>
        <begin position="547"/>
        <end position="599"/>
    </location>
</feature>
<feature type="compositionally biased region" description="Low complexity" evidence="1">
    <location>
        <begin position="569"/>
        <end position="586"/>
    </location>
</feature>
<reference evidence="2" key="1">
    <citation type="journal article" date="2020" name="Fungal Divers.">
        <title>Resolving the Mortierellaceae phylogeny through synthesis of multi-gene phylogenetics and phylogenomics.</title>
        <authorList>
            <person name="Vandepol N."/>
            <person name="Liber J."/>
            <person name="Desiro A."/>
            <person name="Na H."/>
            <person name="Kennedy M."/>
            <person name="Barry K."/>
            <person name="Grigoriev I.V."/>
            <person name="Miller A.N."/>
            <person name="O'Donnell K."/>
            <person name="Stajich J.E."/>
            <person name="Bonito G."/>
        </authorList>
    </citation>
    <scope>NUCLEOTIDE SEQUENCE</scope>
    <source>
        <strain evidence="2">KOD1015</strain>
    </source>
</reference>
<evidence type="ECO:0000313" key="2">
    <source>
        <dbReference type="EMBL" id="KAF9585360.1"/>
    </source>
</evidence>
<keyword evidence="3" id="KW-1185">Reference proteome</keyword>
<organism evidence="2 3">
    <name type="scientific">Lunasporangiospora selenospora</name>
    <dbReference type="NCBI Taxonomy" id="979761"/>
    <lineage>
        <taxon>Eukaryota</taxon>
        <taxon>Fungi</taxon>
        <taxon>Fungi incertae sedis</taxon>
        <taxon>Mucoromycota</taxon>
        <taxon>Mortierellomycotina</taxon>
        <taxon>Mortierellomycetes</taxon>
        <taxon>Mortierellales</taxon>
        <taxon>Mortierellaceae</taxon>
        <taxon>Lunasporangiospora</taxon>
    </lineage>
</organism>
<accession>A0A9P6G0W7</accession>
<proteinExistence type="predicted"/>
<dbReference type="Proteomes" id="UP000780801">
    <property type="component" value="Unassembled WGS sequence"/>
</dbReference>
<comment type="caution">
    <text evidence="2">The sequence shown here is derived from an EMBL/GenBank/DDBJ whole genome shotgun (WGS) entry which is preliminary data.</text>
</comment>
<sequence length="924" mass="97318">MDNIRPSAPSTTSAAGSRPCLLPAVTLSPASTPPSDVTANSLECWPGQSPNGIYTDVVSPTPIRSANLEQSRSPLQLNNTGARRQHSPPLSPPLSPISPVSAAIPPIEAVQVIVKEDKETQPDILTPNLTEVSLQPHLARRESIQSECCGILAHEFIHPSNACGKDNTTSAIEHSLASASGLCVHASDRNIEPMVSVIGVNTPRIATPGNLGCINHSVQMMITKGSAASCSQLGVDPLQCQISLDIYAGLGGARRISTDTSLIHAGAHNVLPSMNTKAGLGVQQLAVDTMLEECCRKVNDSEAGALGSLVTKGGDILCGSDQSPSTPPTSSSSKKTGISFLDKQAFLKQQLKLRDDARRRRELQPASAVSGDSSAALQSSECVATVVDQSMRRAAVSALQELGFLRKEGSHFCNKTTTQSTAAMTASSPSSDLLPIQRFLASSSSNLFGDRQLCPQVVTVPPSGADSNNSTRSLPAEFPECLFQRPPSSPSKSPSSTYSSLARSPLRPRRTLTVEAPPVYFGHRPLSPNTNEQCLLPDSAFKQEYVPAAQQEKRPEERPRYEGRPRHASTLSISSTASSLTLTSNSRPQSSYLKDSLQDTESSDLELQIMEMQQSCNNSSGGVSKLRSPEPSKDISLLTTRLANLQVMDHYCPVDEGTSAQTPSKVEAKDTQNGFGKIFPHLGETVDSAPLYTVPAVQGGNGFDEWLAADFSSLGGTSSSEDSSASSSPLSVLDDSPLLGFDSFSTMTGTSLLDMSMAFPTLTPEVAPLVTLLTPAPAPMVDGMPLTSLAVQQAAAALNIPWTPSLERALMTQAALQAAAVAVSANATVAVAPLSQAMPLPLIKDEAIPLALPVPMAAPKEPSVAPFVAAPVAPVTAAASADSEPAPVHRVVMRGKGSKKRCLSIEEEQEEIVTKRAKNTDAAR</sequence>
<name>A0A9P6G0W7_9FUNG</name>
<protein>
    <submittedName>
        <fullName evidence="2">Uncharacterized protein</fullName>
    </submittedName>
</protein>